<reference evidence="15" key="1">
    <citation type="journal article" date="2019" name="Int. J. Syst. Evol. Microbiol.">
        <title>The Global Catalogue of Microorganisms (GCM) 10K type strain sequencing project: providing services to taxonomists for standard genome sequencing and annotation.</title>
        <authorList>
            <consortium name="The Broad Institute Genomics Platform"/>
            <consortium name="The Broad Institute Genome Sequencing Center for Infectious Disease"/>
            <person name="Wu L."/>
            <person name="Ma J."/>
        </authorList>
    </citation>
    <scope>NUCLEOTIDE SEQUENCE [LARGE SCALE GENOMIC DNA]</scope>
    <source>
        <strain evidence="15">JCM 16902</strain>
    </source>
</reference>
<evidence type="ECO:0000256" key="10">
    <source>
        <dbReference type="SAM" id="MobiDB-lite"/>
    </source>
</evidence>
<evidence type="ECO:0000256" key="9">
    <source>
        <dbReference type="ARBA" id="ARBA00023049"/>
    </source>
</evidence>
<evidence type="ECO:0000256" key="2">
    <source>
        <dbReference type="ARBA" id="ARBA00004613"/>
    </source>
</evidence>
<keyword evidence="3" id="KW-0964">Secreted</keyword>
<name>A0ABP7AA31_9ACTN</name>
<dbReference type="Pfam" id="PF05547">
    <property type="entry name" value="Peptidase_M6"/>
    <property type="match status" value="1"/>
</dbReference>
<keyword evidence="6 11" id="KW-0732">Signal</keyword>
<keyword evidence="5" id="KW-0479">Metal-binding</keyword>
<dbReference type="PIRSF" id="PIRSF007519">
    <property type="entry name" value="Protease_InhA"/>
    <property type="match status" value="1"/>
</dbReference>
<feature type="domain" description="Immune inhibitor A-like metallopeptidase VEG" evidence="13">
    <location>
        <begin position="612"/>
        <end position="767"/>
    </location>
</feature>
<dbReference type="Pfam" id="PF20773">
    <property type="entry name" value="InhA-like_MAM"/>
    <property type="match status" value="1"/>
</dbReference>
<feature type="region of interest" description="Disordered" evidence="10">
    <location>
        <begin position="110"/>
        <end position="129"/>
    </location>
</feature>
<protein>
    <submittedName>
        <fullName evidence="14">Immune inhibitor A</fullName>
    </submittedName>
</protein>
<dbReference type="InterPro" id="IPR048665">
    <property type="entry name" value="InhA-like_VEG"/>
</dbReference>
<keyword evidence="15" id="KW-1185">Reference proteome</keyword>
<dbReference type="PANTHER" id="PTHR13062">
    <property type="entry name" value="COLLAGENASE"/>
    <property type="match status" value="1"/>
</dbReference>
<feature type="domain" description="Peptidase M6-like" evidence="12">
    <location>
        <begin position="85"/>
        <end position="397"/>
    </location>
</feature>
<evidence type="ECO:0000256" key="7">
    <source>
        <dbReference type="ARBA" id="ARBA00022801"/>
    </source>
</evidence>
<evidence type="ECO:0000259" key="12">
    <source>
        <dbReference type="Pfam" id="PF05547"/>
    </source>
</evidence>
<dbReference type="Proteomes" id="UP001501074">
    <property type="component" value="Unassembled WGS sequence"/>
</dbReference>
<feature type="region of interest" description="Disordered" evidence="10">
    <location>
        <begin position="23"/>
        <end position="48"/>
    </location>
</feature>
<comment type="cofactor">
    <cofactor evidence="1">
        <name>Zn(2+)</name>
        <dbReference type="ChEBI" id="CHEBI:29105"/>
    </cofactor>
</comment>
<evidence type="ECO:0000256" key="8">
    <source>
        <dbReference type="ARBA" id="ARBA00022833"/>
    </source>
</evidence>
<evidence type="ECO:0000259" key="13">
    <source>
        <dbReference type="Pfam" id="PF20774"/>
    </source>
</evidence>
<evidence type="ECO:0000256" key="11">
    <source>
        <dbReference type="SAM" id="SignalP"/>
    </source>
</evidence>
<keyword evidence="9" id="KW-0482">Metalloprotease</keyword>
<dbReference type="InterPro" id="IPR012300">
    <property type="entry name" value="Pept_M6_InhA"/>
</dbReference>
<gene>
    <name evidence="14" type="ORF">GCM10022223_51500</name>
</gene>
<evidence type="ECO:0000256" key="4">
    <source>
        <dbReference type="ARBA" id="ARBA00022670"/>
    </source>
</evidence>
<dbReference type="PANTHER" id="PTHR13062:SF12">
    <property type="entry name" value="ALPHA-2-MACROGLOBULIN DOMAIN-CONTAINING PROTEIN"/>
    <property type="match status" value="1"/>
</dbReference>
<dbReference type="Pfam" id="PF20774">
    <property type="entry name" value="InhA-like_VEG"/>
    <property type="match status" value="1"/>
</dbReference>
<keyword evidence="4" id="KW-0645">Protease</keyword>
<evidence type="ECO:0000313" key="15">
    <source>
        <dbReference type="Proteomes" id="UP001501074"/>
    </source>
</evidence>
<evidence type="ECO:0000256" key="6">
    <source>
        <dbReference type="ARBA" id="ARBA00022729"/>
    </source>
</evidence>
<accession>A0ABP7AA31</accession>
<comment type="caution">
    <text evidence="14">The sequence shown here is derived from an EMBL/GenBank/DDBJ whole genome shotgun (WGS) entry which is preliminary data.</text>
</comment>
<feature type="chain" id="PRO_5046021124" evidence="11">
    <location>
        <begin position="28"/>
        <end position="776"/>
    </location>
</feature>
<dbReference type="InterPro" id="IPR008757">
    <property type="entry name" value="Peptidase_M6-like_domain"/>
</dbReference>
<organism evidence="14 15">
    <name type="scientific">Kineosporia mesophila</name>
    <dbReference type="NCBI Taxonomy" id="566012"/>
    <lineage>
        <taxon>Bacteria</taxon>
        <taxon>Bacillati</taxon>
        <taxon>Actinomycetota</taxon>
        <taxon>Actinomycetes</taxon>
        <taxon>Kineosporiales</taxon>
        <taxon>Kineosporiaceae</taxon>
        <taxon>Kineosporia</taxon>
    </lineage>
</organism>
<dbReference type="RefSeq" id="WP_231488896.1">
    <property type="nucleotide sequence ID" value="NZ_BAAAZO010000010.1"/>
</dbReference>
<evidence type="ECO:0000256" key="1">
    <source>
        <dbReference type="ARBA" id="ARBA00001947"/>
    </source>
</evidence>
<evidence type="ECO:0000256" key="3">
    <source>
        <dbReference type="ARBA" id="ARBA00022525"/>
    </source>
</evidence>
<evidence type="ECO:0000256" key="5">
    <source>
        <dbReference type="ARBA" id="ARBA00022723"/>
    </source>
</evidence>
<dbReference type="EMBL" id="BAAAZO010000010">
    <property type="protein sequence ID" value="GAA3627895.1"/>
    <property type="molecule type" value="Genomic_DNA"/>
</dbReference>
<evidence type="ECO:0000313" key="14">
    <source>
        <dbReference type="EMBL" id="GAA3627895.1"/>
    </source>
</evidence>
<proteinExistence type="predicted"/>
<dbReference type="NCBIfam" id="TIGR03296">
    <property type="entry name" value="M6dom_TIGR03296"/>
    <property type="match status" value="1"/>
</dbReference>
<feature type="signal peptide" evidence="11">
    <location>
        <begin position="1"/>
        <end position="27"/>
    </location>
</feature>
<comment type="subcellular location">
    <subcellularLocation>
        <location evidence="2">Secreted</location>
    </subcellularLocation>
</comment>
<keyword evidence="7" id="KW-0378">Hydrolase</keyword>
<sequence length="776" mass="84366">MRRVLTSLVVASVVSGAVLGLPGTAQAAAGPDRRPTGSDHLTSPMQEKATTLREEAVKQVLDGEATVQERNGSQVVKLAAAGDDRYVELSRQRTDRVFVILAEFGNKRHPSYPDKNTDKATPGPKKFAGPLHNQVVKPGKTDNTTIWRSNFSQKYFQQLYFGVGKGVESLRTYYQTQSSGRYSLEGKVTDWVKLPYNEARYGRSDGYPCAASVCGNTWAMVTDAVKVWVAAEKAKGRTDAQIKAELATFDQWDRYDHDGDGDFNEPDGYIDHFQILHAGSDQASGDATQGEDAVWSHRWYVSAADAGVKGPAGNPLGGTQIGSTGIWVGDYTTQAENSGLSTIAHEYGHDLNLPDDYDVSGGEGDPVEFWSLMAQSRLNAKGEGLGTRAGDLGAWNKLMLGWLDYTVVKAAKGTNKAVALGPSEYNTKLAQAALVVLPQKQVTQYLADPVSGKYSWWGGTGNNLDNTLTRTLTLPAGSPRLSFSAAWDIEDCGTAACDYAFVEVDDGSGFTAVPGTITSPDEGNGIDGFSDWRTAGFDLSAYAGQKVKLRFRYTTDASGNGATGSKPAGLFLDRISLKAGSTTVFSDGAETLDKAWTAKGFKRSTGTEKVGYEQYYIAANRTYASFDKYLKTGPYNFGWSTKPNYVEHFAYRPGLLVTYWDTSQTDNDVSVHPGRGRNLTVDAHPRTLYRVDKKPWRSRVQLYDAAFGLKNTGALSLHLNGKVSKIKSLKGNPLFDDTKNYYDSVKRDHGVKVAGSGVKIKVLKQSGVSMTIRVTR</sequence>
<keyword evidence="8" id="KW-0862">Zinc</keyword>
<feature type="compositionally biased region" description="Polar residues" evidence="10">
    <location>
        <begin position="39"/>
        <end position="48"/>
    </location>
</feature>
<dbReference type="SUPFAM" id="SSF55486">
    <property type="entry name" value="Metalloproteases ('zincins'), catalytic domain"/>
    <property type="match status" value="1"/>
</dbReference>